<dbReference type="EMBL" id="JZXC01000006">
    <property type="protein sequence ID" value="KKA08367.1"/>
    <property type="molecule type" value="Genomic_DNA"/>
</dbReference>
<evidence type="ECO:0000259" key="4">
    <source>
        <dbReference type="SMART" id="SM00062"/>
    </source>
</evidence>
<dbReference type="InterPro" id="IPR001638">
    <property type="entry name" value="Solute-binding_3/MltF_N"/>
</dbReference>
<feature type="domain" description="Solute-binding protein family 3/N-terminal" evidence="4">
    <location>
        <begin position="36"/>
        <end position="262"/>
    </location>
</feature>
<dbReference type="Proteomes" id="UP000033662">
    <property type="component" value="Unassembled WGS sequence"/>
</dbReference>
<dbReference type="Pfam" id="PF00497">
    <property type="entry name" value="SBP_bac_3"/>
    <property type="match status" value="1"/>
</dbReference>
<comment type="similarity">
    <text evidence="1">Belongs to the bacterial solute-binding protein 3 family.</text>
</comment>
<dbReference type="PANTHER" id="PTHR35936">
    <property type="entry name" value="MEMBRANE-BOUND LYTIC MUREIN TRANSGLYCOSYLASE F"/>
    <property type="match status" value="1"/>
</dbReference>
<feature type="chain" id="PRO_5002481326" evidence="3">
    <location>
        <begin position="29"/>
        <end position="289"/>
    </location>
</feature>
<keyword evidence="2 3" id="KW-0732">Signal</keyword>
<proteinExistence type="inferred from homology"/>
<evidence type="ECO:0000256" key="2">
    <source>
        <dbReference type="ARBA" id="ARBA00022729"/>
    </source>
</evidence>
<dbReference type="OrthoDB" id="5296159at2"/>
<reference evidence="5 6" key="1">
    <citation type="submission" date="2015-03" db="EMBL/GenBank/DDBJ databases">
        <title>Pseudomonas fluorescens 1855-344 Genome sequencing and assembly.</title>
        <authorList>
            <person name="Eng W.W.H."/>
            <person name="Gan H.M."/>
            <person name="Savka M.A."/>
        </authorList>
    </citation>
    <scope>NUCLEOTIDE SEQUENCE [LARGE SCALE GENOMIC DNA]</scope>
    <source>
        <strain evidence="5 6">1855-344</strain>
    </source>
</reference>
<organism evidence="5 6">
    <name type="scientific">Pseudomonas kilonensis</name>
    <dbReference type="NCBI Taxonomy" id="132476"/>
    <lineage>
        <taxon>Bacteria</taxon>
        <taxon>Pseudomonadati</taxon>
        <taxon>Pseudomonadota</taxon>
        <taxon>Gammaproteobacteria</taxon>
        <taxon>Pseudomonadales</taxon>
        <taxon>Pseudomonadaceae</taxon>
        <taxon>Pseudomonas</taxon>
    </lineage>
</organism>
<gene>
    <name evidence="5" type="ORF">VP02_08935</name>
</gene>
<name>A0A0F4XR49_9PSED</name>
<dbReference type="AlphaFoldDB" id="A0A0F4XR49"/>
<dbReference type="PATRIC" id="fig|132476.4.peg.5813"/>
<feature type="signal peptide" evidence="3">
    <location>
        <begin position="1"/>
        <end position="28"/>
    </location>
</feature>
<accession>A0A0F4XR49</accession>
<dbReference type="CDD" id="cd13530">
    <property type="entry name" value="PBP2_peptides_like"/>
    <property type="match status" value="1"/>
</dbReference>
<protein>
    <submittedName>
        <fullName evidence="5">ABC transporter substrate-binding protein</fullName>
    </submittedName>
</protein>
<comment type="caution">
    <text evidence="5">The sequence shown here is derived from an EMBL/GenBank/DDBJ whole genome shotgun (WGS) entry which is preliminary data.</text>
</comment>
<evidence type="ECO:0000256" key="1">
    <source>
        <dbReference type="ARBA" id="ARBA00010333"/>
    </source>
</evidence>
<dbReference type="PANTHER" id="PTHR35936:SF17">
    <property type="entry name" value="ARGININE-BINDING EXTRACELLULAR PROTEIN ARTP"/>
    <property type="match status" value="1"/>
</dbReference>
<dbReference type="SMART" id="SM00062">
    <property type="entry name" value="PBPb"/>
    <property type="match status" value="1"/>
</dbReference>
<sequence length="289" mass="31841">MKTSKVQRFSGICAGFLVSVLAAAPVFALETVEPGNLTIAFSGDMPGTGYQDSRMVGYDGEILQQISEKLGLKVKPALMEWSGTIASVQSKRVDVMAGTMGWTEQRSKIMALSDPIHYFKNGITQTDKTNWNSLKDLQGKKVGTITGFSFIPEMRKIDGLQVALYDTSDAAVRDLLAGRIDAVIGDPPVMQYAISRNEQWHLHFNAFVDNDPNFPLLTGLGQVVFGFNKASPELVTAVNAQIQTLWKNCEMRKIGARYGLTQDVWFMPEGKDLRLGVDRPADWTLPGCK</sequence>
<dbReference type="Gene3D" id="3.40.190.10">
    <property type="entry name" value="Periplasmic binding protein-like II"/>
    <property type="match status" value="2"/>
</dbReference>
<evidence type="ECO:0000256" key="3">
    <source>
        <dbReference type="SAM" id="SignalP"/>
    </source>
</evidence>
<dbReference type="SUPFAM" id="SSF53850">
    <property type="entry name" value="Periplasmic binding protein-like II"/>
    <property type="match status" value="1"/>
</dbReference>
<evidence type="ECO:0000313" key="6">
    <source>
        <dbReference type="Proteomes" id="UP000033662"/>
    </source>
</evidence>
<evidence type="ECO:0000313" key="5">
    <source>
        <dbReference type="EMBL" id="KKA08367.1"/>
    </source>
</evidence>